<dbReference type="Gene3D" id="3.30.70.1230">
    <property type="entry name" value="Nucleotide cyclase"/>
    <property type="match status" value="1"/>
</dbReference>
<keyword evidence="2" id="KW-0812">Transmembrane</keyword>
<dbReference type="RefSeq" id="WP_169343866.1">
    <property type="nucleotide sequence ID" value="NZ_JABBJJ010000021.1"/>
</dbReference>
<dbReference type="PANTHER" id="PTHR43081:SF1">
    <property type="entry name" value="ADENYLATE CYCLASE, TERMINAL-DIFFERENTIATION SPECIFIC"/>
    <property type="match status" value="1"/>
</dbReference>
<dbReference type="PANTHER" id="PTHR43081">
    <property type="entry name" value="ADENYLATE CYCLASE, TERMINAL-DIFFERENTIATION SPECIFIC-RELATED"/>
    <property type="match status" value="1"/>
</dbReference>
<reference evidence="4 5" key="1">
    <citation type="submission" date="2020-04" db="EMBL/GenBank/DDBJ databases">
        <title>Draft genome of Pyxidicoccus fallax type strain.</title>
        <authorList>
            <person name="Whitworth D.E."/>
        </authorList>
    </citation>
    <scope>NUCLEOTIDE SEQUENCE [LARGE SCALE GENOMIC DNA]</scope>
    <source>
        <strain evidence="4 5">DSM 14698</strain>
    </source>
</reference>
<dbReference type="InterPro" id="IPR029787">
    <property type="entry name" value="Nucleotide_cyclase"/>
</dbReference>
<proteinExistence type="predicted"/>
<dbReference type="InterPro" id="IPR050697">
    <property type="entry name" value="Adenylyl/Guanylyl_Cyclase_3/4"/>
</dbReference>
<gene>
    <name evidence="4" type="ORF">HG543_06805</name>
</gene>
<evidence type="ECO:0000313" key="5">
    <source>
        <dbReference type="Proteomes" id="UP000518300"/>
    </source>
</evidence>
<dbReference type="InterPro" id="IPR001054">
    <property type="entry name" value="A/G_cyclase"/>
</dbReference>
<dbReference type="AlphaFoldDB" id="A0A848L742"/>
<feature type="transmembrane region" description="Helical" evidence="2">
    <location>
        <begin position="286"/>
        <end position="306"/>
    </location>
</feature>
<dbReference type="EMBL" id="JABBJJ010000021">
    <property type="protein sequence ID" value="NMO14569.1"/>
    <property type="molecule type" value="Genomic_DNA"/>
</dbReference>
<evidence type="ECO:0000256" key="1">
    <source>
        <dbReference type="SAM" id="MobiDB-lite"/>
    </source>
</evidence>
<dbReference type="GO" id="GO:0009190">
    <property type="term" value="P:cyclic nucleotide biosynthetic process"/>
    <property type="evidence" value="ECO:0007669"/>
    <property type="project" value="InterPro"/>
</dbReference>
<dbReference type="GO" id="GO:0035556">
    <property type="term" value="P:intracellular signal transduction"/>
    <property type="evidence" value="ECO:0007669"/>
    <property type="project" value="InterPro"/>
</dbReference>
<keyword evidence="2" id="KW-1133">Transmembrane helix</keyword>
<evidence type="ECO:0000259" key="3">
    <source>
        <dbReference type="PROSITE" id="PS50125"/>
    </source>
</evidence>
<dbReference type="InterPro" id="IPR016024">
    <property type="entry name" value="ARM-type_fold"/>
</dbReference>
<dbReference type="SUPFAM" id="SSF55073">
    <property type="entry name" value="Nucleotide cyclase"/>
    <property type="match status" value="1"/>
</dbReference>
<feature type="region of interest" description="Disordered" evidence="1">
    <location>
        <begin position="415"/>
        <end position="434"/>
    </location>
</feature>
<organism evidence="4 5">
    <name type="scientific">Pyxidicoccus fallax</name>
    <dbReference type="NCBI Taxonomy" id="394095"/>
    <lineage>
        <taxon>Bacteria</taxon>
        <taxon>Pseudomonadati</taxon>
        <taxon>Myxococcota</taxon>
        <taxon>Myxococcia</taxon>
        <taxon>Myxococcales</taxon>
        <taxon>Cystobacterineae</taxon>
        <taxon>Myxococcaceae</taxon>
        <taxon>Pyxidicoccus</taxon>
    </lineage>
</organism>
<dbReference type="CDD" id="cd07302">
    <property type="entry name" value="CHD"/>
    <property type="match status" value="1"/>
</dbReference>
<keyword evidence="5" id="KW-1185">Reference proteome</keyword>
<comment type="caution">
    <text evidence="4">The sequence shown here is derived from an EMBL/GenBank/DDBJ whole genome shotgun (WGS) entry which is preliminary data.</text>
</comment>
<dbReference type="GO" id="GO:0004016">
    <property type="term" value="F:adenylate cyclase activity"/>
    <property type="evidence" value="ECO:0007669"/>
    <property type="project" value="UniProtKB-ARBA"/>
</dbReference>
<dbReference type="Proteomes" id="UP000518300">
    <property type="component" value="Unassembled WGS sequence"/>
</dbReference>
<keyword evidence="2" id="KW-0472">Membrane</keyword>
<evidence type="ECO:0000256" key="2">
    <source>
        <dbReference type="SAM" id="Phobius"/>
    </source>
</evidence>
<feature type="domain" description="Guanylate cyclase" evidence="3">
    <location>
        <begin position="7"/>
        <end position="122"/>
    </location>
</feature>
<name>A0A848L742_9BACT</name>
<dbReference type="Pfam" id="PF00211">
    <property type="entry name" value="Guanylate_cyc"/>
    <property type="match status" value="1"/>
</dbReference>
<dbReference type="PROSITE" id="PS50125">
    <property type="entry name" value="GUANYLATE_CYCLASE_2"/>
    <property type="match status" value="1"/>
</dbReference>
<evidence type="ECO:0000313" key="4">
    <source>
        <dbReference type="EMBL" id="NMO14569.1"/>
    </source>
</evidence>
<dbReference type="SMART" id="SM00044">
    <property type="entry name" value="CYCc"/>
    <property type="match status" value="1"/>
</dbReference>
<protein>
    <submittedName>
        <fullName evidence="4">Adenylate/guanylate cyclase domain-containing protein</fullName>
    </submittedName>
</protein>
<dbReference type="SUPFAM" id="SSF48371">
    <property type="entry name" value="ARM repeat"/>
    <property type="match status" value="1"/>
</dbReference>
<accession>A0A848L742</accession>
<sequence length="448" mass="47194">MKTANLAIVFTDIKGFTERTSRQTLEENQRLLQVHHALLAPLFKAFGGRIIKSIGDAFLVTFESPTQAVLSGIAIQDRLWHHNRSVPEPEQLHVRVAINVGEVRLESNDVFGEPVNIAARVESLAEAGEVYFTEAVYLAMNKAEVPSKEVGAFELKGIPGKIRVFHVPRAPYRVEAPTAATIAEAPGTEKMPPFGNLALSRVPESTLSPPVDLSALGQRAAAGVAVLGQRAASGASVLGQRAAAGASVLGQQARTVGGSLFSRLSEELKTPGLGARLREKVAGRKVLVGLGLTAVVAGAAVVAFGGGATMRAIDAVEDAPEDERLPLVREAKRLIQDEKDPGRRHYLSGRLAEAQGDAGDAIDAYRSAVRAGSDDAEDRIIDLLEHPKCGVRSAAAYAVAALKLKSAVGELEDLEEDGGPDDGGGGFLGLGKCDSKNAAKNALKAFKD</sequence>